<geneLocation type="plasmid" evidence="2 3">
    <name>pB</name>
</geneLocation>
<feature type="transmembrane region" description="Helical" evidence="1">
    <location>
        <begin position="20"/>
        <end position="39"/>
    </location>
</feature>
<dbReference type="InterPro" id="IPR013417">
    <property type="entry name" value="CHP02588"/>
</dbReference>
<dbReference type="NCBIfam" id="TIGR02588">
    <property type="entry name" value="TIGR02588 family protein"/>
    <property type="match status" value="1"/>
</dbReference>
<keyword evidence="1" id="KW-1133">Transmembrane helix</keyword>
<organism evidence="2 3">
    <name type="scientific">Ensifer adhaerens</name>
    <name type="common">Sinorhizobium morelense</name>
    <dbReference type="NCBI Taxonomy" id="106592"/>
    <lineage>
        <taxon>Bacteria</taxon>
        <taxon>Pseudomonadati</taxon>
        <taxon>Pseudomonadota</taxon>
        <taxon>Alphaproteobacteria</taxon>
        <taxon>Hyphomicrobiales</taxon>
        <taxon>Rhizobiaceae</taxon>
        <taxon>Sinorhizobium/Ensifer group</taxon>
        <taxon>Ensifer</taxon>
    </lineage>
</organism>
<sequence>MAKSPKPGSVENRRAHWIEWTTGAVSTILITALIGWISYQAATQADGPPDLSVTIVSSAGSAGGYLVMFDVNNAADRTAAAVVVRGEITDNDNVIETAEITLDYVPARSKARGGLIFRNDPAGRSRVSATGFSEP</sequence>
<dbReference type="Proteomes" id="UP001055460">
    <property type="component" value="Plasmid pB"/>
</dbReference>
<evidence type="ECO:0000313" key="2">
    <source>
        <dbReference type="EMBL" id="USJ27002.1"/>
    </source>
</evidence>
<dbReference type="AlphaFoldDB" id="A0A9Q8YDP0"/>
<evidence type="ECO:0000313" key="3">
    <source>
        <dbReference type="Proteomes" id="UP001055460"/>
    </source>
</evidence>
<keyword evidence="1" id="KW-0472">Membrane</keyword>
<evidence type="ECO:0000256" key="1">
    <source>
        <dbReference type="SAM" id="Phobius"/>
    </source>
</evidence>
<gene>
    <name evidence="2" type="ORF">NE863_31385</name>
</gene>
<protein>
    <submittedName>
        <fullName evidence="2">TIGR02588 family protein</fullName>
    </submittedName>
</protein>
<reference evidence="2" key="1">
    <citation type="submission" date="2022-06" db="EMBL/GenBank/DDBJ databases">
        <title>Physiological and biochemical characterization and genomic elucidation of a strain of the genus Ensifer adhaerens M8 that combines arsenic oxidation and chromium reduction.</title>
        <authorList>
            <person name="Li X."/>
            <person name="Yu c."/>
        </authorList>
    </citation>
    <scope>NUCLEOTIDE SEQUENCE</scope>
    <source>
        <strain evidence="2">M8</strain>
        <plasmid evidence="2">pB</plasmid>
    </source>
</reference>
<accession>A0A9Q8YDP0</accession>
<proteinExistence type="predicted"/>
<keyword evidence="2" id="KW-0614">Plasmid</keyword>
<dbReference type="EMBL" id="CP098809">
    <property type="protein sequence ID" value="USJ27002.1"/>
    <property type="molecule type" value="Genomic_DNA"/>
</dbReference>
<keyword evidence="1" id="KW-0812">Transmembrane</keyword>
<name>A0A9Q8YDP0_ENSAD</name>
<dbReference type="RefSeq" id="WP_060516686.1">
    <property type="nucleotide sequence ID" value="NZ_CP098809.1"/>
</dbReference>